<dbReference type="RefSeq" id="WP_394406604.1">
    <property type="nucleotide sequence ID" value="NZ_JBIGIC010000002.1"/>
</dbReference>
<evidence type="ECO:0000256" key="3">
    <source>
        <dbReference type="ARBA" id="ARBA00023163"/>
    </source>
</evidence>
<dbReference type="PRINTS" id="PR00598">
    <property type="entry name" value="HTHMARR"/>
</dbReference>
<proteinExistence type="predicted"/>
<feature type="domain" description="HTH marR-type" evidence="4">
    <location>
        <begin position="9"/>
        <end position="143"/>
    </location>
</feature>
<dbReference type="InterPro" id="IPR036388">
    <property type="entry name" value="WH-like_DNA-bd_sf"/>
</dbReference>
<dbReference type="Pfam" id="PF12802">
    <property type="entry name" value="MarR_2"/>
    <property type="match status" value="1"/>
</dbReference>
<dbReference type="EMBL" id="JBIGIC010000002">
    <property type="protein sequence ID" value="MFG6485849.1"/>
    <property type="molecule type" value="Genomic_DNA"/>
</dbReference>
<comment type="caution">
    <text evidence="5">The sequence shown here is derived from an EMBL/GenBank/DDBJ whole genome shotgun (WGS) entry which is preliminary data.</text>
</comment>
<keyword evidence="2" id="KW-0238">DNA-binding</keyword>
<evidence type="ECO:0000259" key="4">
    <source>
        <dbReference type="PROSITE" id="PS50995"/>
    </source>
</evidence>
<dbReference type="PANTHER" id="PTHR33164:SF43">
    <property type="entry name" value="HTH-TYPE TRANSCRIPTIONAL REPRESSOR YETL"/>
    <property type="match status" value="1"/>
</dbReference>
<sequence>MSTQVASEPLDFGVLLNVAFGAFKQQLHRHLSQAGFDDVGPSFGYVFRLLLAHPSSLREVAERLGISAPGALKVVDDMVAKGYVERSEHPRDGRIKQLTLTSRGRSAVEAARSFHAKFEQELVQRLGISDVAAARTVLEQMVAHMSDAELEAGLRPS</sequence>
<evidence type="ECO:0000313" key="6">
    <source>
        <dbReference type="Proteomes" id="UP001606134"/>
    </source>
</evidence>
<dbReference type="SMART" id="SM00347">
    <property type="entry name" value="HTH_MARR"/>
    <property type="match status" value="1"/>
</dbReference>
<gene>
    <name evidence="5" type="ORF">ACG04R_04140</name>
</gene>
<dbReference type="PROSITE" id="PS50995">
    <property type="entry name" value="HTH_MARR_2"/>
    <property type="match status" value="1"/>
</dbReference>
<dbReference type="Proteomes" id="UP001606134">
    <property type="component" value="Unassembled WGS sequence"/>
</dbReference>
<organism evidence="5 6">
    <name type="scientific">Pelomonas candidula</name>
    <dbReference type="NCBI Taxonomy" id="3299025"/>
    <lineage>
        <taxon>Bacteria</taxon>
        <taxon>Pseudomonadati</taxon>
        <taxon>Pseudomonadota</taxon>
        <taxon>Betaproteobacteria</taxon>
        <taxon>Burkholderiales</taxon>
        <taxon>Sphaerotilaceae</taxon>
        <taxon>Roseateles</taxon>
    </lineage>
</organism>
<dbReference type="Gene3D" id="1.10.10.10">
    <property type="entry name" value="Winged helix-like DNA-binding domain superfamily/Winged helix DNA-binding domain"/>
    <property type="match status" value="1"/>
</dbReference>
<evidence type="ECO:0000256" key="2">
    <source>
        <dbReference type="ARBA" id="ARBA00023125"/>
    </source>
</evidence>
<keyword evidence="1" id="KW-0805">Transcription regulation</keyword>
<keyword evidence="6" id="KW-1185">Reference proteome</keyword>
<name>A0ABW7H7H3_9BURK</name>
<dbReference type="PROSITE" id="PS01117">
    <property type="entry name" value="HTH_MARR_1"/>
    <property type="match status" value="1"/>
</dbReference>
<dbReference type="SUPFAM" id="SSF46785">
    <property type="entry name" value="Winged helix' DNA-binding domain"/>
    <property type="match status" value="1"/>
</dbReference>
<dbReference type="InterPro" id="IPR023187">
    <property type="entry name" value="Tscrpt_reg_MarR-type_CS"/>
</dbReference>
<dbReference type="InterPro" id="IPR039422">
    <property type="entry name" value="MarR/SlyA-like"/>
</dbReference>
<reference evidence="5 6" key="1">
    <citation type="submission" date="2024-08" db="EMBL/GenBank/DDBJ databases">
        <authorList>
            <person name="Lu H."/>
        </authorList>
    </citation>
    <scope>NUCLEOTIDE SEQUENCE [LARGE SCALE GENOMIC DNA]</scope>
    <source>
        <strain evidence="5 6">BYS78W</strain>
    </source>
</reference>
<evidence type="ECO:0000313" key="5">
    <source>
        <dbReference type="EMBL" id="MFG6485849.1"/>
    </source>
</evidence>
<protein>
    <submittedName>
        <fullName evidence="5">MarR family winged helix-turn-helix transcriptional regulator</fullName>
    </submittedName>
</protein>
<accession>A0ABW7H7H3</accession>
<keyword evidence="3" id="KW-0804">Transcription</keyword>
<dbReference type="InterPro" id="IPR000835">
    <property type="entry name" value="HTH_MarR-typ"/>
</dbReference>
<evidence type="ECO:0000256" key="1">
    <source>
        <dbReference type="ARBA" id="ARBA00023015"/>
    </source>
</evidence>
<dbReference type="PANTHER" id="PTHR33164">
    <property type="entry name" value="TRANSCRIPTIONAL REGULATOR, MARR FAMILY"/>
    <property type="match status" value="1"/>
</dbReference>
<dbReference type="InterPro" id="IPR036390">
    <property type="entry name" value="WH_DNA-bd_sf"/>
</dbReference>